<dbReference type="Proteomes" id="UP000821837">
    <property type="component" value="Chromosome 11"/>
</dbReference>
<reference evidence="1" key="1">
    <citation type="journal article" date="2020" name="Cell">
        <title>Large-Scale Comparative Analyses of Tick Genomes Elucidate Their Genetic Diversity and Vector Capacities.</title>
        <authorList>
            <consortium name="Tick Genome and Microbiome Consortium (TIGMIC)"/>
            <person name="Jia N."/>
            <person name="Wang J."/>
            <person name="Shi W."/>
            <person name="Du L."/>
            <person name="Sun Y."/>
            <person name="Zhan W."/>
            <person name="Jiang J.F."/>
            <person name="Wang Q."/>
            <person name="Zhang B."/>
            <person name="Ji P."/>
            <person name="Bell-Sakyi L."/>
            <person name="Cui X.M."/>
            <person name="Yuan T.T."/>
            <person name="Jiang B.G."/>
            <person name="Yang W.F."/>
            <person name="Lam T.T."/>
            <person name="Chang Q.C."/>
            <person name="Ding S.J."/>
            <person name="Wang X.J."/>
            <person name="Zhu J.G."/>
            <person name="Ruan X.D."/>
            <person name="Zhao L."/>
            <person name="Wei J.T."/>
            <person name="Ye R.Z."/>
            <person name="Que T.C."/>
            <person name="Du C.H."/>
            <person name="Zhou Y.H."/>
            <person name="Cheng J.X."/>
            <person name="Dai P.F."/>
            <person name="Guo W.B."/>
            <person name="Han X.H."/>
            <person name="Huang E.J."/>
            <person name="Li L.F."/>
            <person name="Wei W."/>
            <person name="Gao Y.C."/>
            <person name="Liu J.Z."/>
            <person name="Shao H.Z."/>
            <person name="Wang X."/>
            <person name="Wang C.C."/>
            <person name="Yang T.C."/>
            <person name="Huo Q.B."/>
            <person name="Li W."/>
            <person name="Chen H.Y."/>
            <person name="Chen S.E."/>
            <person name="Zhou L.G."/>
            <person name="Ni X.B."/>
            <person name="Tian J.H."/>
            <person name="Sheng Y."/>
            <person name="Liu T."/>
            <person name="Pan Y.S."/>
            <person name="Xia L.Y."/>
            <person name="Li J."/>
            <person name="Zhao F."/>
            <person name="Cao W.C."/>
        </authorList>
    </citation>
    <scope>NUCLEOTIDE SEQUENCE</scope>
    <source>
        <strain evidence="1">Rsan-2018</strain>
    </source>
</reference>
<protein>
    <submittedName>
        <fullName evidence="1">Uncharacterized protein</fullName>
    </submittedName>
</protein>
<dbReference type="EMBL" id="JABSTV010001247">
    <property type="protein sequence ID" value="KAH7972774.1"/>
    <property type="molecule type" value="Genomic_DNA"/>
</dbReference>
<name>A0A9D4QCM9_RHISA</name>
<proteinExistence type="predicted"/>
<evidence type="ECO:0000313" key="2">
    <source>
        <dbReference type="Proteomes" id="UP000821837"/>
    </source>
</evidence>
<sequence length="121" mass="13047">MTNPEPHLDPQLLGHAPVLVSDLGASPEAVHGTTPKLFLSLGHDRPCSGNPDHADVLMRYCGRASSRASCYSTYDNRRGVGTAAKVRRKTTGRRLIGEEELPNCFTSSSERNNKTLASRGG</sequence>
<keyword evidence="2" id="KW-1185">Reference proteome</keyword>
<organism evidence="1 2">
    <name type="scientific">Rhipicephalus sanguineus</name>
    <name type="common">Brown dog tick</name>
    <name type="synonym">Ixodes sanguineus</name>
    <dbReference type="NCBI Taxonomy" id="34632"/>
    <lineage>
        <taxon>Eukaryota</taxon>
        <taxon>Metazoa</taxon>
        <taxon>Ecdysozoa</taxon>
        <taxon>Arthropoda</taxon>
        <taxon>Chelicerata</taxon>
        <taxon>Arachnida</taxon>
        <taxon>Acari</taxon>
        <taxon>Parasitiformes</taxon>
        <taxon>Ixodida</taxon>
        <taxon>Ixodoidea</taxon>
        <taxon>Ixodidae</taxon>
        <taxon>Rhipicephalinae</taxon>
        <taxon>Rhipicephalus</taxon>
        <taxon>Rhipicephalus</taxon>
    </lineage>
</organism>
<evidence type="ECO:0000313" key="1">
    <source>
        <dbReference type="EMBL" id="KAH7972774.1"/>
    </source>
</evidence>
<comment type="caution">
    <text evidence="1">The sequence shown here is derived from an EMBL/GenBank/DDBJ whole genome shotgun (WGS) entry which is preliminary data.</text>
</comment>
<dbReference type="AlphaFoldDB" id="A0A9D4QCM9"/>
<accession>A0A9D4QCM9</accession>
<gene>
    <name evidence="1" type="ORF">HPB52_016896</name>
</gene>
<reference evidence="1" key="2">
    <citation type="submission" date="2021-09" db="EMBL/GenBank/DDBJ databases">
        <authorList>
            <person name="Jia N."/>
            <person name="Wang J."/>
            <person name="Shi W."/>
            <person name="Du L."/>
            <person name="Sun Y."/>
            <person name="Zhan W."/>
            <person name="Jiang J."/>
            <person name="Wang Q."/>
            <person name="Zhang B."/>
            <person name="Ji P."/>
            <person name="Sakyi L.B."/>
            <person name="Cui X."/>
            <person name="Yuan T."/>
            <person name="Jiang B."/>
            <person name="Yang W."/>
            <person name="Lam T.T.-Y."/>
            <person name="Chang Q."/>
            <person name="Ding S."/>
            <person name="Wang X."/>
            <person name="Zhu J."/>
            <person name="Ruan X."/>
            <person name="Zhao L."/>
            <person name="Wei J."/>
            <person name="Que T."/>
            <person name="Du C."/>
            <person name="Cheng J."/>
            <person name="Dai P."/>
            <person name="Han X."/>
            <person name="Huang E."/>
            <person name="Gao Y."/>
            <person name="Liu J."/>
            <person name="Shao H."/>
            <person name="Ye R."/>
            <person name="Li L."/>
            <person name="Wei W."/>
            <person name="Wang X."/>
            <person name="Wang C."/>
            <person name="Huo Q."/>
            <person name="Li W."/>
            <person name="Guo W."/>
            <person name="Chen H."/>
            <person name="Chen S."/>
            <person name="Zhou L."/>
            <person name="Zhou L."/>
            <person name="Ni X."/>
            <person name="Tian J."/>
            <person name="Zhou Y."/>
            <person name="Sheng Y."/>
            <person name="Liu T."/>
            <person name="Pan Y."/>
            <person name="Xia L."/>
            <person name="Li J."/>
            <person name="Zhao F."/>
            <person name="Cao W."/>
        </authorList>
    </citation>
    <scope>NUCLEOTIDE SEQUENCE</scope>
    <source>
        <strain evidence="1">Rsan-2018</strain>
        <tissue evidence="1">Larvae</tissue>
    </source>
</reference>